<sequence>MSNLVINMKDVKFGGNTLDVGNDNYGVIYNILKGEEDEISVDYYSEDLSNQYKNFYDNGVTFFSLSQLATKGERDMVLKEIWQNLKVGGNLYIWDREKRVKEIIKDNINVLMPDGTTKEFKFSNINPLAEFGFFNFQKTLEKYFEIQEGRICDKIIYIKAKKRGIINNEDTINGDKFKVHPQQSSSEIFKSIHKGFKFSRKDKRVYDK</sequence>
<name>A0ABP2AR11_SARVE</name>
<proteinExistence type="predicted"/>
<evidence type="ECO:0000313" key="2">
    <source>
        <dbReference type="Proteomes" id="UP000095488"/>
    </source>
</evidence>
<dbReference type="EMBL" id="CYZR01000001">
    <property type="protein sequence ID" value="CUN44980.1"/>
    <property type="molecule type" value="Genomic_DNA"/>
</dbReference>
<dbReference type="Proteomes" id="UP000095488">
    <property type="component" value="Unassembled WGS sequence"/>
</dbReference>
<accession>A0ABP2AR11</accession>
<organism evidence="1 2">
    <name type="scientific">Sarcina ventriculi</name>
    <name type="common">Clostridium ventriculi</name>
    <dbReference type="NCBI Taxonomy" id="1267"/>
    <lineage>
        <taxon>Bacteria</taxon>
        <taxon>Bacillati</taxon>
        <taxon>Bacillota</taxon>
        <taxon>Clostridia</taxon>
        <taxon>Eubacteriales</taxon>
        <taxon>Clostridiaceae</taxon>
        <taxon>Sarcina</taxon>
    </lineage>
</organism>
<evidence type="ECO:0000313" key="1">
    <source>
        <dbReference type="EMBL" id="CUN44980.1"/>
    </source>
</evidence>
<reference evidence="1 2" key="1">
    <citation type="submission" date="2015-09" db="EMBL/GenBank/DDBJ databases">
        <authorList>
            <consortium name="Pathogen Informatics"/>
            <person name="Wu L."/>
            <person name="Ma J."/>
        </authorList>
    </citation>
    <scope>NUCLEOTIDE SEQUENCE [LARGE SCALE GENOMIC DNA]</scope>
    <source>
        <strain evidence="1 2">2789STDY5834858</strain>
    </source>
</reference>
<protein>
    <submittedName>
        <fullName evidence="1">Uncharacterized protein</fullName>
    </submittedName>
</protein>
<comment type="caution">
    <text evidence="1">The sequence shown here is derived from an EMBL/GenBank/DDBJ whole genome shotgun (WGS) entry which is preliminary data.</text>
</comment>
<dbReference type="RefSeq" id="WP_235804548.1">
    <property type="nucleotide sequence ID" value="NZ_BCMV01000040.1"/>
</dbReference>
<gene>
    <name evidence="1" type="ORF">ERS852473_00170</name>
</gene>
<keyword evidence="2" id="KW-1185">Reference proteome</keyword>